<keyword evidence="2" id="KW-1003">Cell membrane</keyword>
<evidence type="ECO:0000256" key="2">
    <source>
        <dbReference type="ARBA" id="ARBA00022475"/>
    </source>
</evidence>
<proteinExistence type="predicted"/>
<evidence type="ECO:0000256" key="7">
    <source>
        <dbReference type="ARBA" id="ARBA00023157"/>
    </source>
</evidence>
<keyword evidence="10" id="KW-0812">Transmembrane</keyword>
<feature type="signal peptide" evidence="11">
    <location>
        <begin position="1"/>
        <end position="19"/>
    </location>
</feature>
<keyword evidence="6 10" id="KW-0472">Membrane</keyword>
<keyword evidence="4 11" id="KW-0732">Signal</keyword>
<dbReference type="KEGG" id="pbi:107326161"/>
<feature type="transmembrane region" description="Helical" evidence="10">
    <location>
        <begin position="104"/>
        <end position="129"/>
    </location>
</feature>
<name>A0A9F3QS61_PYTBI</name>
<evidence type="ECO:0000256" key="8">
    <source>
        <dbReference type="ARBA" id="ARBA00023180"/>
    </source>
</evidence>
<evidence type="ECO:0000256" key="6">
    <source>
        <dbReference type="ARBA" id="ARBA00023136"/>
    </source>
</evidence>
<evidence type="ECO:0000256" key="4">
    <source>
        <dbReference type="ARBA" id="ARBA00022729"/>
    </source>
</evidence>
<feature type="region of interest" description="Disordered" evidence="9">
    <location>
        <begin position="178"/>
        <end position="204"/>
    </location>
</feature>
<protein>
    <submittedName>
        <fullName evidence="13">Mucin-13</fullName>
    </submittedName>
</protein>
<evidence type="ECO:0000256" key="9">
    <source>
        <dbReference type="SAM" id="MobiDB-lite"/>
    </source>
</evidence>
<dbReference type="PANTHER" id="PTHR24037:SF10">
    <property type="entry name" value="MUCIN-13"/>
    <property type="match status" value="1"/>
</dbReference>
<keyword evidence="3" id="KW-0245">EGF-like domain</keyword>
<accession>A0A9F3QS61</accession>
<dbReference type="PANTHER" id="PTHR24037">
    <property type="entry name" value="HEART DEVELOPMENT PROTEIN WITH EGF-LIKE DOMAINS 1"/>
    <property type="match status" value="1"/>
</dbReference>
<evidence type="ECO:0000313" key="12">
    <source>
        <dbReference type="Proteomes" id="UP000695026"/>
    </source>
</evidence>
<reference evidence="13" key="1">
    <citation type="submission" date="2025-08" db="UniProtKB">
        <authorList>
            <consortium name="RefSeq"/>
        </authorList>
    </citation>
    <scope>IDENTIFICATION</scope>
    <source>
        <tissue evidence="13">Liver</tissue>
    </source>
</reference>
<dbReference type="RefSeq" id="XP_015743816.2">
    <property type="nucleotide sequence ID" value="XM_015888330.2"/>
</dbReference>
<evidence type="ECO:0000313" key="13">
    <source>
        <dbReference type="RefSeq" id="XP_015743816.2"/>
    </source>
</evidence>
<keyword evidence="12" id="KW-1185">Reference proteome</keyword>
<dbReference type="Proteomes" id="UP000695026">
    <property type="component" value="Unplaced"/>
</dbReference>
<gene>
    <name evidence="13" type="primary">MUC13</name>
</gene>
<feature type="chain" id="PRO_5039889308" evidence="11">
    <location>
        <begin position="20"/>
        <end position="222"/>
    </location>
</feature>
<keyword evidence="8" id="KW-0325">Glycoprotein</keyword>
<dbReference type="AlphaFoldDB" id="A0A9F3QS61"/>
<keyword evidence="5" id="KW-0677">Repeat</keyword>
<keyword evidence="7" id="KW-1015">Disulfide bond</keyword>
<comment type="subcellular location">
    <subcellularLocation>
        <location evidence="1">Cell membrane</location>
    </subcellularLocation>
</comment>
<evidence type="ECO:0000256" key="10">
    <source>
        <dbReference type="SAM" id="Phobius"/>
    </source>
</evidence>
<dbReference type="CTD" id="56667"/>
<dbReference type="OrthoDB" id="8938333at2759"/>
<sequence>MPFYFLLAISACALDICDKNTTDCINVDGGIPKCNCKTGLVKLNQEDRACQACDGDCSATNNKFCLMKADHVPECQCLPNFQKSDKECQACTIGFSGEDCQDSYMAILIGISTLCAVLLVALIGVIIYLSVRKKGHKAENQHLISNEYSTIGNTSGIPPATNPAGNEKIFPRVQAMNDTPSSRTTANNPTNFHEGGAANRGYLPERDYGNDNWLEMPSRGRY</sequence>
<evidence type="ECO:0000256" key="1">
    <source>
        <dbReference type="ARBA" id="ARBA00004236"/>
    </source>
</evidence>
<feature type="compositionally biased region" description="Polar residues" evidence="9">
    <location>
        <begin position="178"/>
        <end position="191"/>
    </location>
</feature>
<keyword evidence="10" id="KW-1133">Transmembrane helix</keyword>
<evidence type="ECO:0000256" key="11">
    <source>
        <dbReference type="SAM" id="SignalP"/>
    </source>
</evidence>
<organism evidence="12 13">
    <name type="scientific">Python bivittatus</name>
    <name type="common">Burmese python</name>
    <name type="synonym">Python molurus bivittatus</name>
    <dbReference type="NCBI Taxonomy" id="176946"/>
    <lineage>
        <taxon>Eukaryota</taxon>
        <taxon>Metazoa</taxon>
        <taxon>Chordata</taxon>
        <taxon>Craniata</taxon>
        <taxon>Vertebrata</taxon>
        <taxon>Euteleostomi</taxon>
        <taxon>Lepidosauria</taxon>
        <taxon>Squamata</taxon>
        <taxon>Bifurcata</taxon>
        <taxon>Unidentata</taxon>
        <taxon>Episquamata</taxon>
        <taxon>Toxicofera</taxon>
        <taxon>Serpentes</taxon>
        <taxon>Henophidia</taxon>
        <taxon>Pythonidae</taxon>
        <taxon>Python</taxon>
    </lineage>
</organism>
<evidence type="ECO:0000256" key="3">
    <source>
        <dbReference type="ARBA" id="ARBA00022536"/>
    </source>
</evidence>
<dbReference type="GeneID" id="107326161"/>
<dbReference type="GO" id="GO:0005886">
    <property type="term" value="C:plasma membrane"/>
    <property type="evidence" value="ECO:0007669"/>
    <property type="project" value="UniProtKB-SubCell"/>
</dbReference>
<dbReference type="OMA" id="QDSYMAI"/>
<evidence type="ECO:0000256" key="5">
    <source>
        <dbReference type="ARBA" id="ARBA00022737"/>
    </source>
</evidence>